<dbReference type="NCBIfam" id="NF033510">
    <property type="entry name" value="Ca_tandemer"/>
    <property type="match status" value="8"/>
</dbReference>
<feature type="compositionally biased region" description="Polar residues" evidence="1">
    <location>
        <begin position="4169"/>
        <end position="4184"/>
    </location>
</feature>
<sequence length="4613" mass="483396">NSYADVTFSEGVYNTNGGSGALELGDFSPSLSGGVAVSPVISSVTQNDNVVEGSASSLVGGESVVRIFFSYTNTADGSETLEIDLTDGSSVYDVSGNAAVADQSGFNTASLNDNTSPAVSSVTTGDDDGDGQIDRLIVVFDDPIDGSSIDVDNTGGFDDFTNSGESYSIDAVTVDNSTQVTLTISESGSADTDATPDLDIVASQITDAAGNVVAASTETSVDGAAPVFSALLPSASSTVSTSAVGYTLSETITAGTVTFERTGGTADGSSPHTANLSGTELNGGTRAIDLLTDLPTLVDGTTYRIDFDGTDGTNVATTVSITDVTIDFPDIEISSATWNDTDNNGEIDQVIVAFNVEVHISDPSGGGDGLPSLVIADNGTPINQTNADWDDTSGPAFDSPITIDLATEIERTDITNLTVTYDQAASGYIRSRSGSIELADDDVAQSYIDNAAPVVISAAYLDVNEDGTVDRVDATFSEDITGSTYESNDWSFDTNDEGLSITGGSVSGTDVQLTVSGATSNSTSIATTTIRYSNLNTTGSVTDGTNASITGTAVNVDDAAAPMIIAAETADEDTNGLIDHLYLTFSEAVDGSEIVLADFGNIDGGGIFGIYTKSAIKIQNVSFGDANDDNELVSIELTENPDANSSAWNEYDTEVSPSVVLNATSVPDVTGNTLSSLQTFIGTIDGAGPGLLEALTYDSDADGKSDKMELRFSESISDLSMIDAFGGFSVTDMLGTDVVTGFASSVANIATDTDNNDEFVTLTWTPVNTGSSGVFELDFTAGGDDVQDLSTQSNVLEDVTDFEAMDGAQPIILSATWKDTDVNGSIDQVELVFGESVSLTDGSTDDYFVIEDASNVPHMIDAAVYTFSGTTLSLNFLSDEIVGTGISGLEVYYNDGGTSSILETSGSLNEMSDAEAPKQYIDGAAPVFTAVDDNGGDNLYGIGETVILNVVVSEDVTVTADLTTLNSGFSNIAPLSGGSGAYNLSRLSNNMDEVNNASIVFTANDGVNGDVTNTDFSLPLTISVDKQAAITVSTVEGDDYVNGTEDDANITIQGTAVGVNDGASVTLELSDGTNDYTPAGVVVASEAWSHAFDITGTSLTESEITVTADVTDAAGNVATTATRNFVYDVTASIAINATLEGDNGINTGEIADVLIRGTSTGLPVGTTITLTVRDKDNANPILPAPTATVGIGGIWVSEEIDLSAYPEGTVNIQASATDDAGNSATISSTQLTIDNLASITINTVESDDIVNGAEDEDVLVTGTTSDVNTVADDITVKISDGSTTVTAYADATAGSGAGWTILGEELNITTLLEGLITVSVSITDDAGNTATASKQLTYDKSATVSIATPIEGDGYINNAESDDVIVSGFTTGVENGNTVEVYFNDTGTGQVGPINATVASNAWSIAATDISTLAVGTITITADVSDNAGNAATQATQSAELDKSVALAIVTFEANVSAAESGAIDVSGTTDAEVGQIVEVTFSDVGDANSITKNATVVAGTPNIWALTDVNVSGLNDGQIDIDASVSDVSGNTNTANVNFDLDKTATIAITTSPSIEGDAVVNATESTDVVVSGTTTEVEDGNTVTVTFSDGTNSFDETVNVNANAWSVTANFSTSALVEGTINITANVSDDAGNAASEASTAVSYDKTATVSISTTISTDNYINSSEDGALVISGTTGNVETGQTVSITYDDANVGTAQVTSSAVVISNAWTSTDADISGLDEGTITINVSVSDQAGNNATDAHSTAVLDQSGDLQISSPSTVAEKTINNSEVASFMISGTATDIENGRTVTITLTDGTNTITETPTVLSEAWSATGIDLSTLDEGGVDVSVSVSDVAGNSYSATTALTIDKSISLAITTPIESDDVVSLSESETVVVSGTTSDVESGRTVTVTFDDGTNPVVTALPNISGSAWSTGDVDISGLDEGTITVTASVSDVAGNSTSDNETVTLDKSANITVGTPIEIDDVVNGAEDQDVVVSGTVTGIEDGRTVSLSFDDTNPATTAVSASATIASGAWTSSAADISSLQDGTITISITASDAAGNSFTTSVDVELDNQNPSVSFSDALSDPENGDPFDVVATFNEALTAAPVIGDFTVTNGVVASVTAGPGTNKYTLSINPTDAFDGNVLISLNAATVTDVAGNTNDASADYSIDFDSIEPTIQSANTVSGAVSITLTLNENISIDTNEPSEFTVTDEAGTSYAVTGVSASSEKLTLTVASYLNSIGDLTVAYAKSSSVYEDVASNALQSTSVVIERDMTGEVTIVENSTGVVGDNDDDVALYRSTTDPSASVPLTIKPSIVGSTITIYRDASLTDDVYQATAVPSTGISPTVGDFMSEDITDWTGSDDNGVYTFYITETSVNGVSSRGPSIVYSLAFLDDVTNSEGQSVFAGENNVGTELSVVHPSGQNVSFNGNGLSGFESTAGTASIDFIPSVASGGTHTIDINWENVTSGVDATFEEVLEFTVNETINVFELGQSTNLCKTDTEAELQVIFNPSGIDVNGTDTANPDFYGLEVYYIKDGSIDTSIGAVGGVSSSTGGNIASTLLSYDGASSSGGDNRPSIVAGTPSYSNGEWRLNPSSFTNSSTEVDTLRFVYIVSADDGSSRSVAAEKDIYLYPDPTLSMEGVDAYYCEDDESEITVQVDVDVYTGSPANGVSTVNNGFWIIKYTDSGRSTESTTYNYSSRVINGTAAHSSTNNQTFFKPVNLGGDGYYTLFYESAGITPGGCTSSASADFEVLSTPELPVLLNDLSGIGGLDSDDAYYLQYNAGDTISDFRAKVTGDKVAWYNNPDKSGEISSVTGTDGYTLDSLTLFNTSTPNGGISKVFYLTEYDYIDINSSGFTGCESDVRKITTVVHNTTPAPALNLSGAGSSGAALGNNQYVFEYCQDGSLSIDNIVLTNDISATRSYFFLMDEDQTDTIRITTNTITPAYLGFDGDVGSDTLVYIVHVQNDSTYLDSNAEFAGSYSDTTKVEFFSYIVPSKPDTTEFTNGRTEYYLCNGDNLGTIAAPGLDDTKYNWYTDDGTGSGPSSTLITVGSFNDVTVKESELIAEGGFSNTTAATDTTVYTYWVTQTTNVNQTSGYSGCESEPVKVTITVFPDPAAPVLVATANDQDATDDMELSVCEGDLNALSISFTGSPNAEFLWYLLDGSMNKPTNPRYRTSSNTVTGSQLGISDATQASDGSIYFLVSQLIDTVKVGSEFIHDGCETLEADMVTVKINVFDVPSKPVEASSAITDFYYCTGTTVSDLRVTGEDISGELFFWYENLSDIGVASARIDTTDNDATTATILDAVPTNVLGLDGSPSAGDYTFYVTQAQDINNPHFTGCESEPLTISIHILSNPAAPVLNLTSVALCDNGASTIVPNFQVLNSAGGTYNWIQEDVNSINDDFDGADVYRSEKSLSNVFTPLYANMRVANVNTDQNHYLVSQLTNENINSSGFAGCESSYTSFEVVVNDIPTTPVVAGTDADGNFSYCSGETITTLVIENTSDYNGATYSWYSNTGLTALISSSQSTDGSEILADDHPSFPTIDDNTDVDLNYFIIATEDGCKSSEYDTDLRTELTLSVNPLPALSLNIPNIESGSRSEAGEYCVSTDEVELIGVIGLNPANSGVFSLSTDNTAITNYNDGTAGFLPGVAHFATDDNGVIGVEEGGSSTTHTVTFTYTDPGTGCTNDVSEMVVVNPLTELSLSSVQTTGFDSSSEFAICDSFGDFIVDGTAVDIGGDDGKFFVNDIIIPNLSGSISKATFEPSRWGNHDTEGIKVTSTGVSAEYVLRYEYADQRGCSNSVEKVITLYDQPEVEFIVDGGCVNPSIDFSASVSTNSRYDEGELSYYWAWETEGGADVPLYDEYNETDEGQNVSKKFELVGVRNAQFVAKLYADYTNFVTASSMDYCRSELSTAQVDVKISPTVAFVWESVTAGQPTTFVIDELLLDNADIDRIGLRFESGADTVWTDATFSNEANFTPVEHQYDTPGNYEVSVTLATDANCATTLTRDVNILPKIKVTPDQPYIETFESGNFDPDEDGWYAETLKDNALLINDSTGLLALREKSWVWKSVDFDGIIGSDPQKPTTSGPYIWSTLYTRDDASVGYFGAEDSWLYSPSFDISEMEKPMVSFNVLYQFEDSKDGVAIQYSVDDGTSWKVLGYNDGGVNGIKSGLEWYNWDNVGSDPGQQQEPQNNNTLTSTGWSGAADQLTWASARHSLDGIEGDLTNVRFRFAIASTAVTGSSTKPFGFAFDDFSIQERSKNVLVEQFYSISNDEGADDYNTATASLDSEISDVLISAGLSEDQLGIAYHLSFDTDVKDPFYVLNTSDPGARRSWYNVDAVTSFLDGNEGSDVFENGNPNQKNLLTWTTNDLILSSLGNPGFTIDIEGDASASENEVQGAITFTVNTPEGIAEDEELIAYVAIIEQKVVKSIGGVEEHRNVLRKLLPDASGQYIKLSTNLGMNEVLPIGSPTDADGDVSTLNVQWDLSNIADDDQLAAIVFIQNRQTKEVYQSEIVKAGSSVAGAAFVSGKASASNGVLGTGEEVPYLDFNMYPNPSDQEISVKFTSEMNEGLEWVVFDQTGRVFEKGQVQLGADTFRLKTSDFPSGIYFLSIKGELHQFDYKKFMVHH</sequence>
<accession>A0A1M6WLH0</accession>
<dbReference type="Pfam" id="PF18962">
    <property type="entry name" value="Por_Secre_tail"/>
    <property type="match status" value="1"/>
</dbReference>
<feature type="region of interest" description="Disordered" evidence="1">
    <location>
        <begin position="107"/>
        <end position="127"/>
    </location>
</feature>
<organism evidence="3 4">
    <name type="scientific">Reichenbachiella agariperforans</name>
    <dbReference type="NCBI Taxonomy" id="156994"/>
    <lineage>
        <taxon>Bacteria</taxon>
        <taxon>Pseudomonadati</taxon>
        <taxon>Bacteroidota</taxon>
        <taxon>Cytophagia</taxon>
        <taxon>Cytophagales</taxon>
        <taxon>Reichenbachiellaceae</taxon>
        <taxon>Reichenbachiella</taxon>
    </lineage>
</organism>
<proteinExistence type="predicted"/>
<protein>
    <recommendedName>
        <fullName evidence="2">Secretion system C-terminal sorting domain-containing protein</fullName>
    </recommendedName>
</protein>
<dbReference type="Proteomes" id="UP000184474">
    <property type="component" value="Unassembled WGS sequence"/>
</dbReference>
<reference evidence="4" key="1">
    <citation type="submission" date="2016-11" db="EMBL/GenBank/DDBJ databases">
        <authorList>
            <person name="Varghese N."/>
            <person name="Submissions S."/>
        </authorList>
    </citation>
    <scope>NUCLEOTIDE SEQUENCE [LARGE SCALE GENOMIC DNA]</scope>
    <source>
        <strain evidence="4">DSM 26134</strain>
    </source>
</reference>
<dbReference type="InterPro" id="IPR035986">
    <property type="entry name" value="PKD_dom_sf"/>
</dbReference>
<feature type="region of interest" description="Disordered" evidence="1">
    <location>
        <begin position="4164"/>
        <end position="4184"/>
    </location>
</feature>
<dbReference type="EMBL" id="FRAA01000013">
    <property type="protein sequence ID" value="SHK94568.1"/>
    <property type="molecule type" value="Genomic_DNA"/>
</dbReference>
<feature type="domain" description="Secretion system C-terminal sorting" evidence="2">
    <location>
        <begin position="4536"/>
        <end position="4611"/>
    </location>
</feature>
<feature type="non-terminal residue" evidence="3">
    <location>
        <position position="1"/>
    </location>
</feature>
<evidence type="ECO:0000313" key="3">
    <source>
        <dbReference type="EMBL" id="SHK94568.1"/>
    </source>
</evidence>
<name>A0A1M6WLH0_REIAG</name>
<dbReference type="STRING" id="156994.SAMN04488028_11340"/>
<dbReference type="SUPFAM" id="SSF49299">
    <property type="entry name" value="PKD domain"/>
    <property type="match status" value="1"/>
</dbReference>
<dbReference type="InterPro" id="IPR026444">
    <property type="entry name" value="Secre_tail"/>
</dbReference>
<feature type="compositionally biased region" description="Polar residues" evidence="1">
    <location>
        <begin position="107"/>
        <end position="124"/>
    </location>
</feature>
<evidence type="ECO:0000256" key="1">
    <source>
        <dbReference type="SAM" id="MobiDB-lite"/>
    </source>
</evidence>
<dbReference type="Gene3D" id="2.60.40.10">
    <property type="entry name" value="Immunoglobulins"/>
    <property type="match status" value="11"/>
</dbReference>
<evidence type="ECO:0000313" key="4">
    <source>
        <dbReference type="Proteomes" id="UP000184474"/>
    </source>
</evidence>
<evidence type="ECO:0000259" key="2">
    <source>
        <dbReference type="Pfam" id="PF18962"/>
    </source>
</evidence>
<dbReference type="InterPro" id="IPR013783">
    <property type="entry name" value="Ig-like_fold"/>
</dbReference>
<gene>
    <name evidence="3" type="ORF">SAMN04488028_11340</name>
</gene>
<dbReference type="NCBIfam" id="TIGR04183">
    <property type="entry name" value="Por_Secre_tail"/>
    <property type="match status" value="1"/>
</dbReference>
<keyword evidence="4" id="KW-1185">Reference proteome</keyword>